<dbReference type="GO" id="GO:0004601">
    <property type="term" value="F:peroxidase activity"/>
    <property type="evidence" value="ECO:0007669"/>
    <property type="project" value="UniProtKB-KW"/>
</dbReference>
<dbReference type="Pfam" id="PF00578">
    <property type="entry name" value="AhpC-TSA"/>
    <property type="match status" value="1"/>
</dbReference>
<dbReference type="PROSITE" id="PS51352">
    <property type="entry name" value="THIOREDOXIN_2"/>
    <property type="match status" value="1"/>
</dbReference>
<dbReference type="Gene3D" id="3.40.30.10">
    <property type="entry name" value="Glutaredoxin"/>
    <property type="match status" value="1"/>
</dbReference>
<dbReference type="InterPro" id="IPR013766">
    <property type="entry name" value="Thioredoxin_domain"/>
</dbReference>
<dbReference type="InterPro" id="IPR036249">
    <property type="entry name" value="Thioredoxin-like_sf"/>
</dbReference>
<evidence type="ECO:0000313" key="2">
    <source>
        <dbReference type="EMBL" id="GHF65457.1"/>
    </source>
</evidence>
<evidence type="ECO:0000313" key="3">
    <source>
        <dbReference type="Proteomes" id="UP000619376"/>
    </source>
</evidence>
<feature type="domain" description="Thioredoxin" evidence="1">
    <location>
        <begin position="10"/>
        <end position="173"/>
    </location>
</feature>
<dbReference type="Proteomes" id="UP000619376">
    <property type="component" value="Unassembled WGS sequence"/>
</dbReference>
<gene>
    <name evidence="2" type="ORF">GCM10017781_46430</name>
</gene>
<keyword evidence="3" id="KW-1185">Reference proteome</keyword>
<proteinExistence type="predicted"/>
<protein>
    <submittedName>
        <fullName evidence="2">Thioredoxin peroxidase</fullName>
    </submittedName>
</protein>
<comment type="caution">
    <text evidence="2">The sequence shown here is derived from an EMBL/GenBank/DDBJ whole genome shotgun (WGS) entry which is preliminary data.</text>
</comment>
<organism evidence="2 3">
    <name type="scientific">Deinococcus metalli</name>
    <dbReference type="NCBI Taxonomy" id="1141878"/>
    <lineage>
        <taxon>Bacteria</taxon>
        <taxon>Thermotogati</taxon>
        <taxon>Deinococcota</taxon>
        <taxon>Deinococci</taxon>
        <taxon>Deinococcales</taxon>
        <taxon>Deinococcaceae</taxon>
        <taxon>Deinococcus</taxon>
    </lineage>
</organism>
<accession>A0ABQ3JUK2</accession>
<dbReference type="CDD" id="cd02970">
    <property type="entry name" value="PRX_like2"/>
    <property type="match status" value="1"/>
</dbReference>
<dbReference type="RefSeq" id="WP_184116341.1">
    <property type="nucleotide sequence ID" value="NZ_BNAJ01000024.1"/>
</dbReference>
<reference evidence="3" key="1">
    <citation type="journal article" date="2019" name="Int. J. Syst. Evol. Microbiol.">
        <title>The Global Catalogue of Microorganisms (GCM) 10K type strain sequencing project: providing services to taxonomists for standard genome sequencing and annotation.</title>
        <authorList>
            <consortium name="The Broad Institute Genomics Platform"/>
            <consortium name="The Broad Institute Genome Sequencing Center for Infectious Disease"/>
            <person name="Wu L."/>
            <person name="Ma J."/>
        </authorList>
    </citation>
    <scope>NUCLEOTIDE SEQUENCE [LARGE SCALE GENOMIC DNA]</scope>
    <source>
        <strain evidence="3">CGMCC 1.18437</strain>
    </source>
</reference>
<evidence type="ECO:0000259" key="1">
    <source>
        <dbReference type="PROSITE" id="PS51352"/>
    </source>
</evidence>
<dbReference type="InterPro" id="IPR000866">
    <property type="entry name" value="AhpC/TSA"/>
</dbReference>
<keyword evidence="2" id="KW-0575">Peroxidase</keyword>
<keyword evidence="2" id="KW-0560">Oxidoreductase</keyword>
<dbReference type="SUPFAM" id="SSF52833">
    <property type="entry name" value="Thioredoxin-like"/>
    <property type="match status" value="1"/>
</dbReference>
<dbReference type="EMBL" id="BNAJ01000024">
    <property type="protein sequence ID" value="GHF65457.1"/>
    <property type="molecule type" value="Genomic_DNA"/>
</dbReference>
<name>A0ABQ3JUK2_9DEIO</name>
<sequence>MTLTSPIHSLMPRQPVPELSVPLVGGGHWTLAEQTPHLFTMVVFYRGLHCPVCARYLRDLHSLLPEFTQRGVSIIALSSDTQERAERANANWHLDGLTLGYGLDLHVARHWGLYVSASIGVTSTGVEEPALFSEPGVFLVRPDRSLYYGSTQTMPFARPAFRDLLGAIDYAVTKNYPARGEVMAF</sequence>